<dbReference type="EMBL" id="JBHFQA010000014">
    <property type="protein sequence ID" value="KAL2087663.1"/>
    <property type="molecule type" value="Genomic_DNA"/>
</dbReference>
<protein>
    <submittedName>
        <fullName evidence="2">Uncharacterized protein</fullName>
    </submittedName>
</protein>
<comment type="caution">
    <text evidence="2">The sequence shown here is derived from an EMBL/GenBank/DDBJ whole genome shotgun (WGS) entry which is preliminary data.</text>
</comment>
<feature type="region of interest" description="Disordered" evidence="1">
    <location>
        <begin position="1"/>
        <end position="26"/>
    </location>
</feature>
<feature type="compositionally biased region" description="Basic and acidic residues" evidence="1">
    <location>
        <begin position="86"/>
        <end position="115"/>
    </location>
</feature>
<name>A0ABD1JNZ5_9TELE</name>
<dbReference type="InterPro" id="IPR052213">
    <property type="entry name" value="PAR3"/>
</dbReference>
<gene>
    <name evidence="2" type="ORF">ACEWY4_016491</name>
</gene>
<evidence type="ECO:0000313" key="2">
    <source>
        <dbReference type="EMBL" id="KAL2087663.1"/>
    </source>
</evidence>
<feature type="region of interest" description="Disordered" evidence="1">
    <location>
        <begin position="70"/>
        <end position="133"/>
    </location>
</feature>
<keyword evidence="3" id="KW-1185">Reference proteome</keyword>
<feature type="region of interest" description="Disordered" evidence="1">
    <location>
        <begin position="312"/>
        <end position="434"/>
    </location>
</feature>
<proteinExistence type="predicted"/>
<sequence length="434" mass="47312">MWTRCDATLIDDPHPAAPLRPSPLSSGKANVSPAHFFVSVSSAAKQKPRFISLGSHPGELSAKAESARINTGGLGGGRHTVRFGKKNKEAKAKGKLDALSEEELDRKAEGSRSEVDSPTADRVLLPDVEDDDLDPNYARINNFRQVPAPSSVSHPPYICRGPSPTLAPAHSREPSGEDPFEGLYAKVNKQRAPPPAMIDSNGDRLQQIRQALHPMRSAPSYEEVEALRRHQQDYDPPRMAVSGHDQRMAPRYEDVYAQPRRMPVDERPPLQLYSPKREPARYQPPAPHYNYPPQREAYPLNYPPASYALRESYSMPDSYPQGRQGGGGGGGGGGGVPGSPRLPMPRSAEMPRRAYMQPSYPSPPPVHRVPLRQDVPPSPTLRAAPRYEQVVARGAGGGGGGGYRTTSPERYGAYGEASTHPQDPRQKNSLIGAV</sequence>
<evidence type="ECO:0000313" key="3">
    <source>
        <dbReference type="Proteomes" id="UP001591681"/>
    </source>
</evidence>
<feature type="region of interest" description="Disordered" evidence="1">
    <location>
        <begin position="255"/>
        <end position="297"/>
    </location>
</feature>
<organism evidence="2 3">
    <name type="scientific">Coilia grayii</name>
    <name type="common">Gray's grenadier anchovy</name>
    <dbReference type="NCBI Taxonomy" id="363190"/>
    <lineage>
        <taxon>Eukaryota</taxon>
        <taxon>Metazoa</taxon>
        <taxon>Chordata</taxon>
        <taxon>Craniata</taxon>
        <taxon>Vertebrata</taxon>
        <taxon>Euteleostomi</taxon>
        <taxon>Actinopterygii</taxon>
        <taxon>Neopterygii</taxon>
        <taxon>Teleostei</taxon>
        <taxon>Clupei</taxon>
        <taxon>Clupeiformes</taxon>
        <taxon>Clupeoidei</taxon>
        <taxon>Engraulidae</taxon>
        <taxon>Coilinae</taxon>
        <taxon>Coilia</taxon>
    </lineage>
</organism>
<reference evidence="2 3" key="1">
    <citation type="submission" date="2024-09" db="EMBL/GenBank/DDBJ databases">
        <title>A chromosome-level genome assembly of Gray's grenadier anchovy, Coilia grayii.</title>
        <authorList>
            <person name="Fu Z."/>
        </authorList>
    </citation>
    <scope>NUCLEOTIDE SEQUENCE [LARGE SCALE GENOMIC DNA]</scope>
    <source>
        <strain evidence="2">G4</strain>
        <tissue evidence="2">Muscle</tissue>
    </source>
</reference>
<dbReference type="PANTHER" id="PTHR16484">
    <property type="entry name" value="PARTITIONING DEFECTIVE 3 RELATED"/>
    <property type="match status" value="1"/>
</dbReference>
<evidence type="ECO:0000256" key="1">
    <source>
        <dbReference type="SAM" id="MobiDB-lite"/>
    </source>
</evidence>
<feature type="compositionally biased region" description="Gly residues" evidence="1">
    <location>
        <begin position="323"/>
        <end position="337"/>
    </location>
</feature>
<accession>A0ABD1JNZ5</accession>
<feature type="compositionally biased region" description="Gly residues" evidence="1">
    <location>
        <begin position="394"/>
        <end position="403"/>
    </location>
</feature>
<dbReference type="PANTHER" id="PTHR16484:SF4">
    <property type="entry name" value="PARTITIONING DEFECTIVE 3 HOMOLOG B"/>
    <property type="match status" value="1"/>
</dbReference>
<dbReference type="Proteomes" id="UP001591681">
    <property type="component" value="Unassembled WGS sequence"/>
</dbReference>
<dbReference type="AlphaFoldDB" id="A0ABD1JNZ5"/>